<comment type="caution">
    <text evidence="1">The sequence shown here is derived from an EMBL/GenBank/DDBJ whole genome shotgun (WGS) entry which is preliminary data.</text>
</comment>
<keyword evidence="2" id="KW-1185">Reference proteome</keyword>
<accession>A0A916JD38</accession>
<dbReference type="Proteomes" id="UP000680038">
    <property type="component" value="Unassembled WGS sequence"/>
</dbReference>
<proteinExistence type="predicted"/>
<organism evidence="1 2">
    <name type="scientific">Dyadobacter helix</name>
    <dbReference type="NCBI Taxonomy" id="2822344"/>
    <lineage>
        <taxon>Bacteria</taxon>
        <taxon>Pseudomonadati</taxon>
        <taxon>Bacteroidota</taxon>
        <taxon>Cytophagia</taxon>
        <taxon>Cytophagales</taxon>
        <taxon>Spirosomataceae</taxon>
        <taxon>Dyadobacter</taxon>
    </lineage>
</organism>
<name>A0A916JD38_9BACT</name>
<dbReference type="EMBL" id="CAJRAF010000002">
    <property type="protein sequence ID" value="CAG4998166.1"/>
    <property type="molecule type" value="Genomic_DNA"/>
</dbReference>
<gene>
    <name evidence="1" type="ORF">DYBT9275_01943</name>
</gene>
<evidence type="ECO:0000313" key="1">
    <source>
        <dbReference type="EMBL" id="CAG4998166.1"/>
    </source>
</evidence>
<protein>
    <submittedName>
        <fullName evidence="1">Uncharacterized protein</fullName>
    </submittedName>
</protein>
<sequence length="70" mass="7744">MSCNIVAGKYDRKKVVLSMGNRSPGLCKLLIVSGEEVRCSYTDISLTRRPSFFRLSSILLVKGAPKLIRA</sequence>
<evidence type="ECO:0000313" key="2">
    <source>
        <dbReference type="Proteomes" id="UP000680038"/>
    </source>
</evidence>
<reference evidence="1" key="1">
    <citation type="submission" date="2021-04" db="EMBL/GenBank/DDBJ databases">
        <authorList>
            <person name="Rodrigo-Torres L."/>
            <person name="Arahal R. D."/>
            <person name="Lucena T."/>
        </authorList>
    </citation>
    <scope>NUCLEOTIDE SEQUENCE</scope>
    <source>
        <strain evidence="1">CECT 9275</strain>
    </source>
</reference>
<dbReference type="AlphaFoldDB" id="A0A916JD38"/>